<dbReference type="PRINTS" id="PR00081">
    <property type="entry name" value="GDHRDH"/>
</dbReference>
<evidence type="ECO:0000256" key="2">
    <source>
        <dbReference type="RuleBase" id="RU000363"/>
    </source>
</evidence>
<dbReference type="Proteomes" id="UP000253868">
    <property type="component" value="Chromosome"/>
</dbReference>
<dbReference type="PRINTS" id="PR00080">
    <property type="entry name" value="SDRFAMILY"/>
</dbReference>
<protein>
    <submittedName>
        <fullName evidence="3">SDR family NAD(P)-dependent oxidoreductase</fullName>
    </submittedName>
</protein>
<comment type="similarity">
    <text evidence="2">Belongs to the short-chain dehydrogenases/reductases (SDR) family.</text>
</comment>
<dbReference type="Pfam" id="PF00106">
    <property type="entry name" value="adh_short"/>
    <property type="match status" value="1"/>
</dbReference>
<dbReference type="SUPFAM" id="SSF51735">
    <property type="entry name" value="NAD(P)-binding Rossmann-fold domains"/>
    <property type="match status" value="1"/>
</dbReference>
<dbReference type="GO" id="GO:0016491">
    <property type="term" value="F:oxidoreductase activity"/>
    <property type="evidence" value="ECO:0007669"/>
    <property type="project" value="UniProtKB-KW"/>
</dbReference>
<accession>A0A345HLX8</accession>
<name>A0A345HLX8_9ACTN</name>
<evidence type="ECO:0000313" key="4">
    <source>
        <dbReference type="Proteomes" id="UP000253868"/>
    </source>
</evidence>
<organism evidence="3 4">
    <name type="scientific">Streptomyces paludis</name>
    <dbReference type="NCBI Taxonomy" id="2282738"/>
    <lineage>
        <taxon>Bacteria</taxon>
        <taxon>Bacillati</taxon>
        <taxon>Actinomycetota</taxon>
        <taxon>Actinomycetes</taxon>
        <taxon>Kitasatosporales</taxon>
        <taxon>Streptomycetaceae</taxon>
        <taxon>Streptomyces</taxon>
    </lineage>
</organism>
<gene>
    <name evidence="3" type="ORF">DVK44_08320</name>
</gene>
<evidence type="ECO:0000313" key="3">
    <source>
        <dbReference type="EMBL" id="AXG77702.1"/>
    </source>
</evidence>
<evidence type="ECO:0000256" key="1">
    <source>
        <dbReference type="ARBA" id="ARBA00023002"/>
    </source>
</evidence>
<dbReference type="Gene3D" id="3.40.50.720">
    <property type="entry name" value="NAD(P)-binding Rossmann-like Domain"/>
    <property type="match status" value="1"/>
</dbReference>
<dbReference type="KEGG" id="spad:DVK44_08320"/>
<reference evidence="4" key="1">
    <citation type="submission" date="2018-07" db="EMBL/GenBank/DDBJ databases">
        <authorList>
            <person name="Zhao J."/>
        </authorList>
    </citation>
    <scope>NUCLEOTIDE SEQUENCE [LARGE SCALE GENOMIC DNA]</scope>
    <source>
        <strain evidence="4">GSSD-12</strain>
    </source>
</reference>
<proteinExistence type="inferred from homology"/>
<keyword evidence="4" id="KW-1185">Reference proteome</keyword>
<dbReference type="PANTHER" id="PTHR43658">
    <property type="entry name" value="SHORT-CHAIN DEHYDROGENASE/REDUCTASE"/>
    <property type="match status" value="1"/>
</dbReference>
<dbReference type="EMBL" id="CP031194">
    <property type="protein sequence ID" value="AXG77702.1"/>
    <property type="molecule type" value="Genomic_DNA"/>
</dbReference>
<keyword evidence="1" id="KW-0560">Oxidoreductase</keyword>
<dbReference type="InterPro" id="IPR002347">
    <property type="entry name" value="SDR_fam"/>
</dbReference>
<dbReference type="AlphaFoldDB" id="A0A345HLX8"/>
<dbReference type="OrthoDB" id="9795647at2"/>
<dbReference type="InterPro" id="IPR036291">
    <property type="entry name" value="NAD(P)-bd_dom_sf"/>
</dbReference>
<dbReference type="RefSeq" id="WP_114659069.1">
    <property type="nucleotide sequence ID" value="NZ_CP031194.1"/>
</dbReference>
<dbReference type="PANTHER" id="PTHR43658:SF8">
    <property type="entry name" value="17-BETA-HYDROXYSTEROID DEHYDROGENASE 14-RELATED"/>
    <property type="match status" value="1"/>
</dbReference>
<sequence length="249" mass="25737">MQIKDTAAIVTGAASGMGAATARALAERGARVFALDLAGGIAKAPEMDGVTYLAADVTDPEQLQRAVGLAADSGLPLRTAINCAGIAPTGPMLPAQGRYDLGEFRRSVEVNLIGTFNLMVLAAEVIAKTDPVDEDTRGVIINTASMVSLDGPAQSAAYSAAKAGVYGLTLPSAREFADRGIRVMAISPGVFDTPMTQANGVADMLGPTVPFPKRAGHPDEYARLAVHIVENDYLNGGVIRLDGAKRMAA</sequence>